<sequence length="829" mass="87795">MTFRSDDRGVTVQVGTILLFATLVVAMSLYQATAIPSQNQTVEFRHNERVQGQMQDVRNAIVRTGATGTGQPTSVTLGTQYPGHVLFVNPPPASGSLRTAKLGSTTIEHLSATDSETRDYFDGGGHSFSTRALVYAPNYDQYANAPDTVYENTVVYNRGRDGNATLTDQQLVHGTRITLVTVNGSLSRTQSGTVSLDPHALSPSTTMTRTISVQSDGNDPVIRIPTTLGVAKWTRLLADQRYVQSVGSGADGTVAVTLKGRENGTNVTYDLRMAAVGVGSNTTETNATYITNVSPKTETVNGTTTLVAEVRDRYNNPVSGVTVTSSDGGRTETTNEQGRVRFEYEASEPGTETVTLSIDDNGAERERVSFRIETASGGTGSGGGGTYDVEWVDAAGLDCTHDANGYPTVCTLDRSATSTHTLTANVTYGGEPVTDTTVDFGLNRTGVVSTSSKEATTGDHGEVQVSIDDSSTGDVKLLAASGGDADSVVVHVVQSGAMPEIVYNGDAAATRGYRNSGPKSGVVFSVTNERPEGATLTDVHVEPHDSTIDALSDPSYGTGIYESELYVSAQRDGASDIGNGVSLPTTIDIDSDGQNLGPPFRQNPIIGGNNGTATFYLYQFERNGTPVEMANEPVDVTLTFENHDPVSFTLDANDGGNGGGGGEQTTAYPDAFNDGDGALEYGEDPSIPPSNPEGGLEGFGNLDVDSNDNQVAALREYYRHPDGFEMSIGVSVSGIESRNHHTLVLGDYRTSGGGSHEVSVTPVNENGDPLGGSYTLSESSTTTRRIDLPQAVVEYVNDNGTLYLVFEDRNSNQDERLRIDYLSVESSDD</sequence>
<feature type="domain" description="Big-1" evidence="3">
    <location>
        <begin position="289"/>
        <end position="371"/>
    </location>
</feature>
<reference evidence="7" key="2">
    <citation type="submission" date="2016-11" db="EMBL/GenBank/DDBJ databases">
        <authorList>
            <person name="Varghese N."/>
            <person name="Submissions S."/>
        </authorList>
    </citation>
    <scope>NUCLEOTIDE SEQUENCE [LARGE SCALE GENOMIC DNA]</scope>
    <source>
        <strain evidence="7">DX253</strain>
    </source>
</reference>
<dbReference type="eggNOG" id="arCOG02916">
    <property type="taxonomic scope" value="Archaea"/>
</dbReference>
<keyword evidence="2" id="KW-0472">Membrane</keyword>
<protein>
    <recommendedName>
        <fullName evidence="3">Big-1 domain-containing protein</fullName>
    </recommendedName>
</protein>
<dbReference type="InterPro" id="IPR013783">
    <property type="entry name" value="Ig-like_fold"/>
</dbReference>
<evidence type="ECO:0000313" key="4">
    <source>
        <dbReference type="EMBL" id="EFW93330.1"/>
    </source>
</evidence>
<evidence type="ECO:0000313" key="6">
    <source>
        <dbReference type="Proteomes" id="UP000003751"/>
    </source>
</evidence>
<keyword evidence="2" id="KW-0812">Transmembrane</keyword>
<evidence type="ECO:0000313" key="5">
    <source>
        <dbReference type="EMBL" id="SHK51582.1"/>
    </source>
</evidence>
<accession>E7QQR6</accession>
<dbReference type="SUPFAM" id="SSF49373">
    <property type="entry name" value="Invasin/intimin cell-adhesion fragments"/>
    <property type="match status" value="2"/>
</dbReference>
<organism evidence="4 6">
    <name type="scientific">Haladaptatus paucihalophilus DX253</name>
    <dbReference type="NCBI Taxonomy" id="797209"/>
    <lineage>
        <taxon>Archaea</taxon>
        <taxon>Methanobacteriati</taxon>
        <taxon>Methanobacteriota</taxon>
        <taxon>Stenosarchaea group</taxon>
        <taxon>Halobacteria</taxon>
        <taxon>Halobacteriales</taxon>
        <taxon>Haladaptataceae</taxon>
        <taxon>Haladaptatus</taxon>
    </lineage>
</organism>
<dbReference type="PATRIC" id="fig|797209.4.peg.1134"/>
<comment type="similarity">
    <text evidence="1">Belongs to the intimin/invasin family.</text>
</comment>
<dbReference type="Proteomes" id="UP000003751">
    <property type="component" value="Unassembled WGS sequence"/>
</dbReference>
<dbReference type="OrthoDB" id="121941at2157"/>
<dbReference type="RefSeq" id="WP_007977840.1">
    <property type="nucleotide sequence ID" value="NZ_AEMG01000004.1"/>
</dbReference>
<dbReference type="Proteomes" id="UP000184203">
    <property type="component" value="Unassembled WGS sequence"/>
</dbReference>
<dbReference type="Gene3D" id="2.60.40.10">
    <property type="entry name" value="Immunoglobulins"/>
    <property type="match status" value="2"/>
</dbReference>
<dbReference type="EMBL" id="AEMG01000004">
    <property type="protein sequence ID" value="EFW93330.1"/>
    <property type="molecule type" value="Genomic_DNA"/>
</dbReference>
<dbReference type="PROSITE" id="PS51127">
    <property type="entry name" value="BIG1"/>
    <property type="match status" value="1"/>
</dbReference>
<dbReference type="InterPro" id="IPR003344">
    <property type="entry name" value="Big_1_dom"/>
</dbReference>
<name>E7QQR6_HALPU</name>
<dbReference type="SMART" id="SM00634">
    <property type="entry name" value="BID_1"/>
    <property type="match status" value="1"/>
</dbReference>
<dbReference type="AlphaFoldDB" id="E7QQR6"/>
<gene>
    <name evidence="5" type="ORF">SAMN05444342_1519</name>
    <name evidence="4" type="ORF">ZOD2009_05682</name>
</gene>
<dbReference type="STRING" id="797209.GCA_000376445_01250"/>
<evidence type="ECO:0000313" key="7">
    <source>
        <dbReference type="Proteomes" id="UP000184203"/>
    </source>
</evidence>
<evidence type="ECO:0000259" key="3">
    <source>
        <dbReference type="PROSITE" id="PS51127"/>
    </source>
</evidence>
<keyword evidence="7" id="KW-1185">Reference proteome</keyword>
<feature type="transmembrane region" description="Helical" evidence="2">
    <location>
        <begin position="12"/>
        <end position="30"/>
    </location>
</feature>
<dbReference type="EMBL" id="FRAN01000002">
    <property type="protein sequence ID" value="SHK51582.1"/>
    <property type="molecule type" value="Genomic_DNA"/>
</dbReference>
<proteinExistence type="inferred from homology"/>
<evidence type="ECO:0000256" key="1">
    <source>
        <dbReference type="ARBA" id="ARBA00010116"/>
    </source>
</evidence>
<reference evidence="4 6" key="1">
    <citation type="journal article" date="2014" name="ISME J.">
        <title>Trehalose/2-sulfotrehalose biosynthesis and glycine-betaine uptake are widely spread mechanisms for osmoadaptation in the Halobacteriales.</title>
        <authorList>
            <person name="Youssef N.H."/>
            <person name="Savage-Ashlock K.N."/>
            <person name="McCully A.L."/>
            <person name="Luedtke B."/>
            <person name="Shaw E.I."/>
            <person name="Hoff W.D."/>
            <person name="Elshahed M.S."/>
        </authorList>
    </citation>
    <scope>NUCLEOTIDE SEQUENCE [LARGE SCALE GENOMIC DNA]</scope>
    <source>
        <strain evidence="4 6">DX253</strain>
    </source>
</reference>
<dbReference type="InterPro" id="IPR008964">
    <property type="entry name" value="Invasin/intimin_cell_adhesion"/>
</dbReference>
<evidence type="ECO:0000256" key="2">
    <source>
        <dbReference type="SAM" id="Phobius"/>
    </source>
</evidence>
<reference evidence="5" key="3">
    <citation type="submission" date="2016-11" db="EMBL/GenBank/DDBJ databases">
        <authorList>
            <person name="Jaros S."/>
            <person name="Januszkiewicz K."/>
            <person name="Wedrychowicz H."/>
        </authorList>
    </citation>
    <scope>NUCLEOTIDE SEQUENCE [LARGE SCALE GENOMIC DNA]</scope>
    <source>
        <strain evidence="5">DX253</strain>
    </source>
</reference>
<keyword evidence="2" id="KW-1133">Transmembrane helix</keyword>